<dbReference type="Proteomes" id="UP000825935">
    <property type="component" value="Chromosome 10"/>
</dbReference>
<dbReference type="EMBL" id="CM035415">
    <property type="protein sequence ID" value="KAH7427938.1"/>
    <property type="molecule type" value="Genomic_DNA"/>
</dbReference>
<dbReference type="AlphaFoldDB" id="A0A8T2TZZ7"/>
<evidence type="ECO:0000313" key="1">
    <source>
        <dbReference type="EMBL" id="KAH7427938.1"/>
    </source>
</evidence>
<organism evidence="1 2">
    <name type="scientific">Ceratopteris richardii</name>
    <name type="common">Triangle waterfern</name>
    <dbReference type="NCBI Taxonomy" id="49495"/>
    <lineage>
        <taxon>Eukaryota</taxon>
        <taxon>Viridiplantae</taxon>
        <taxon>Streptophyta</taxon>
        <taxon>Embryophyta</taxon>
        <taxon>Tracheophyta</taxon>
        <taxon>Polypodiopsida</taxon>
        <taxon>Polypodiidae</taxon>
        <taxon>Polypodiales</taxon>
        <taxon>Pteridineae</taxon>
        <taxon>Pteridaceae</taxon>
        <taxon>Parkerioideae</taxon>
        <taxon>Ceratopteris</taxon>
    </lineage>
</organism>
<accession>A0A8T2TZZ7</accession>
<reference evidence="1" key="1">
    <citation type="submission" date="2021-08" db="EMBL/GenBank/DDBJ databases">
        <title>WGS assembly of Ceratopteris richardii.</title>
        <authorList>
            <person name="Marchant D.B."/>
            <person name="Chen G."/>
            <person name="Jenkins J."/>
            <person name="Shu S."/>
            <person name="Leebens-Mack J."/>
            <person name="Grimwood J."/>
            <person name="Schmutz J."/>
            <person name="Soltis P."/>
            <person name="Soltis D."/>
            <person name="Chen Z.-H."/>
        </authorList>
    </citation>
    <scope>NUCLEOTIDE SEQUENCE</scope>
    <source>
        <strain evidence="1">Whitten #5841</strain>
        <tissue evidence="1">Leaf</tissue>
    </source>
</reference>
<sequence length="103" mass="11674">MGASMYSCTTVAQTCTIRYMDLGGFSCMTIAKTFCKHIVQDGLFLLRCLMLYCPSKMFPLRGNKLIEKIHVYGSISPSSKLGAIVYPYQWTPHYNKLLSCEEK</sequence>
<name>A0A8T2TZZ7_CERRI</name>
<comment type="caution">
    <text evidence="1">The sequence shown here is derived from an EMBL/GenBank/DDBJ whole genome shotgun (WGS) entry which is preliminary data.</text>
</comment>
<evidence type="ECO:0000313" key="2">
    <source>
        <dbReference type="Proteomes" id="UP000825935"/>
    </source>
</evidence>
<protein>
    <submittedName>
        <fullName evidence="1">Uncharacterized protein</fullName>
    </submittedName>
</protein>
<proteinExistence type="predicted"/>
<keyword evidence="2" id="KW-1185">Reference proteome</keyword>
<gene>
    <name evidence="1" type="ORF">KP509_10G067900</name>
</gene>